<feature type="domain" description="N-acetyltransferase" evidence="3">
    <location>
        <begin position="1"/>
        <end position="146"/>
    </location>
</feature>
<reference evidence="4" key="1">
    <citation type="journal article" date="2014" name="Int. J. Syst. Evol. Microbiol.">
        <title>Complete genome sequence of Corynebacterium casei LMG S-19264T (=DSM 44701T), isolated from a smear-ripened cheese.</title>
        <authorList>
            <consortium name="US DOE Joint Genome Institute (JGI-PGF)"/>
            <person name="Walter F."/>
            <person name="Albersmeier A."/>
            <person name="Kalinowski J."/>
            <person name="Ruckert C."/>
        </authorList>
    </citation>
    <scope>NUCLEOTIDE SEQUENCE</scope>
    <source>
        <strain evidence="4">CCM 7664</strain>
    </source>
</reference>
<dbReference type="PANTHER" id="PTHR43800:SF1">
    <property type="entry name" value="PEPTIDYL-LYSINE N-ACETYLTRANSFERASE YJAB"/>
    <property type="match status" value="1"/>
</dbReference>
<keyword evidence="1" id="KW-0808">Transferase</keyword>
<reference evidence="4" key="2">
    <citation type="submission" date="2020-09" db="EMBL/GenBank/DDBJ databases">
        <authorList>
            <person name="Sun Q."/>
            <person name="Sedlacek I."/>
        </authorList>
    </citation>
    <scope>NUCLEOTIDE SEQUENCE</scope>
    <source>
        <strain evidence="4">CCM 7664</strain>
    </source>
</reference>
<evidence type="ECO:0000256" key="2">
    <source>
        <dbReference type="ARBA" id="ARBA00023315"/>
    </source>
</evidence>
<dbReference type="PANTHER" id="PTHR43800">
    <property type="entry name" value="PEPTIDYL-LYSINE N-ACETYLTRANSFERASE YJAB"/>
    <property type="match status" value="1"/>
</dbReference>
<evidence type="ECO:0000313" key="4">
    <source>
        <dbReference type="EMBL" id="GGI53550.1"/>
    </source>
</evidence>
<dbReference type="Proteomes" id="UP000627205">
    <property type="component" value="Unassembled WGS sequence"/>
</dbReference>
<organism evidence="4 5">
    <name type="scientific">Oxalicibacterium solurbis</name>
    <dbReference type="NCBI Taxonomy" id="69280"/>
    <lineage>
        <taxon>Bacteria</taxon>
        <taxon>Pseudomonadati</taxon>
        <taxon>Pseudomonadota</taxon>
        <taxon>Betaproteobacteria</taxon>
        <taxon>Burkholderiales</taxon>
        <taxon>Oxalobacteraceae</taxon>
        <taxon>Oxalicibacterium</taxon>
    </lineage>
</organism>
<comment type="caution">
    <text evidence="4">The sequence shown here is derived from an EMBL/GenBank/DDBJ whole genome shotgun (WGS) entry which is preliminary data.</text>
</comment>
<dbReference type="GO" id="GO:0016747">
    <property type="term" value="F:acyltransferase activity, transferring groups other than amino-acyl groups"/>
    <property type="evidence" value="ECO:0007669"/>
    <property type="project" value="InterPro"/>
</dbReference>
<protein>
    <submittedName>
        <fullName evidence="4">GCN5 family N-acetyltransferase</fullName>
    </submittedName>
</protein>
<name>A0A8J3B298_9BURK</name>
<dbReference type="CDD" id="cd04301">
    <property type="entry name" value="NAT_SF"/>
    <property type="match status" value="1"/>
</dbReference>
<evidence type="ECO:0000256" key="1">
    <source>
        <dbReference type="ARBA" id="ARBA00022679"/>
    </source>
</evidence>
<dbReference type="AlphaFoldDB" id="A0A8J3B298"/>
<dbReference type="EMBL" id="BMDP01000001">
    <property type="protein sequence ID" value="GGI53550.1"/>
    <property type="molecule type" value="Genomic_DNA"/>
</dbReference>
<dbReference type="PROSITE" id="PS51186">
    <property type="entry name" value="GNAT"/>
    <property type="match status" value="1"/>
</dbReference>
<evidence type="ECO:0000313" key="5">
    <source>
        <dbReference type="Proteomes" id="UP000627205"/>
    </source>
</evidence>
<dbReference type="Gene3D" id="3.40.630.30">
    <property type="match status" value="1"/>
</dbReference>
<keyword evidence="5" id="KW-1185">Reference proteome</keyword>
<dbReference type="SUPFAM" id="SSF55729">
    <property type="entry name" value="Acyl-CoA N-acyltransferases (Nat)"/>
    <property type="match status" value="1"/>
</dbReference>
<gene>
    <name evidence="4" type="ORF">GCM10011430_07240</name>
</gene>
<dbReference type="RefSeq" id="WP_188419595.1">
    <property type="nucleotide sequence ID" value="NZ_BMDP01000001.1"/>
</dbReference>
<sequence>MSIREVSATEFPILIDLWEVSVKATHHFLPAAYIDELRPRLLNEWLPAVTLRAYVDVQNVIRGFIGTYDGKIEMLFIDPAMRSKGIGKALVAHAIAELQCSLVDVNEQNSQAVDFYRHVGFIVIDRSPLDGQGKPYPILHMKLDASAADK</sequence>
<dbReference type="InterPro" id="IPR000182">
    <property type="entry name" value="GNAT_dom"/>
</dbReference>
<dbReference type="Pfam" id="PF13673">
    <property type="entry name" value="Acetyltransf_10"/>
    <property type="match status" value="1"/>
</dbReference>
<accession>A0A8J3B298</accession>
<evidence type="ECO:0000259" key="3">
    <source>
        <dbReference type="PROSITE" id="PS51186"/>
    </source>
</evidence>
<keyword evidence="2" id="KW-0012">Acyltransferase</keyword>
<proteinExistence type="predicted"/>
<dbReference type="InterPro" id="IPR016181">
    <property type="entry name" value="Acyl_CoA_acyltransferase"/>
</dbReference>